<reference evidence="1 2" key="1">
    <citation type="journal article" date="2019" name="Sci. Rep.">
        <title>Orb-weaving spider Araneus ventricosus genome elucidates the spidroin gene catalogue.</title>
        <authorList>
            <person name="Kono N."/>
            <person name="Nakamura H."/>
            <person name="Ohtoshi R."/>
            <person name="Moran D.A.P."/>
            <person name="Shinohara A."/>
            <person name="Yoshida Y."/>
            <person name="Fujiwara M."/>
            <person name="Mori M."/>
            <person name="Tomita M."/>
            <person name="Arakawa K."/>
        </authorList>
    </citation>
    <scope>NUCLEOTIDE SEQUENCE [LARGE SCALE GENOMIC DNA]</scope>
</reference>
<protein>
    <recommendedName>
        <fullName evidence="3">Zinc finger BED domain-containing protein 5</fullName>
    </recommendedName>
</protein>
<dbReference type="EMBL" id="BGPR01000667">
    <property type="protein sequence ID" value="GBM30707.1"/>
    <property type="molecule type" value="Genomic_DNA"/>
</dbReference>
<evidence type="ECO:0000313" key="2">
    <source>
        <dbReference type="Proteomes" id="UP000499080"/>
    </source>
</evidence>
<dbReference type="Proteomes" id="UP000499080">
    <property type="component" value="Unassembled WGS sequence"/>
</dbReference>
<name>A0A4Y2EQA9_ARAVE</name>
<accession>A0A4Y2EQA9</accession>
<comment type="caution">
    <text evidence="1">The sequence shown here is derived from an EMBL/GenBank/DDBJ whole genome shotgun (WGS) entry which is preliminary data.</text>
</comment>
<evidence type="ECO:0008006" key="3">
    <source>
        <dbReference type="Google" id="ProtNLM"/>
    </source>
</evidence>
<dbReference type="PANTHER" id="PTHR45913">
    <property type="entry name" value="EPM2A-INTERACTING PROTEIN 1"/>
    <property type="match status" value="1"/>
</dbReference>
<dbReference type="PANTHER" id="PTHR45913:SF19">
    <property type="entry name" value="LOW QUALITY PROTEIN: ZINC FINGER BED DOMAIN-CONTAINING PROTEIN 5-LIKE"/>
    <property type="match status" value="1"/>
</dbReference>
<dbReference type="AlphaFoldDB" id="A0A4Y2EQA9"/>
<keyword evidence="2" id="KW-1185">Reference proteome</keyword>
<evidence type="ECO:0000313" key="1">
    <source>
        <dbReference type="EMBL" id="GBM30707.1"/>
    </source>
</evidence>
<organism evidence="1 2">
    <name type="scientific">Araneus ventricosus</name>
    <name type="common">Orbweaver spider</name>
    <name type="synonym">Epeira ventricosa</name>
    <dbReference type="NCBI Taxonomy" id="182803"/>
    <lineage>
        <taxon>Eukaryota</taxon>
        <taxon>Metazoa</taxon>
        <taxon>Ecdysozoa</taxon>
        <taxon>Arthropoda</taxon>
        <taxon>Chelicerata</taxon>
        <taxon>Arachnida</taxon>
        <taxon>Araneae</taxon>
        <taxon>Araneomorphae</taxon>
        <taxon>Entelegynae</taxon>
        <taxon>Araneoidea</taxon>
        <taxon>Araneidae</taxon>
        <taxon>Araneus</taxon>
    </lineage>
</organism>
<proteinExistence type="predicted"/>
<gene>
    <name evidence="1" type="ORF">AVEN_259572_1</name>
</gene>
<sequence>MSGAIEKIKEKAKGCSSSHSILHRHAFAMKKIPPFIKEVLDETVKIINFIKLRPKNNWLFKILCDDMSSLHTSLLLHTEIRWISRGKVEGFKKKLKYWVESIKTRSLDCFPLTKGFGEELESDIPADILNEFEVHLLRLIDAFNTYFPKRMH</sequence>